<comment type="caution">
    <text evidence="2">The sequence shown here is derived from an EMBL/GenBank/DDBJ whole genome shotgun (WGS) entry which is preliminary data.</text>
</comment>
<proteinExistence type="predicted"/>
<organism evidence="2 3">
    <name type="scientific">Rhizopus oryzae</name>
    <name type="common">Mucormycosis agent</name>
    <name type="synonym">Rhizopus arrhizus var. delemar</name>
    <dbReference type="NCBI Taxonomy" id="64495"/>
    <lineage>
        <taxon>Eukaryota</taxon>
        <taxon>Fungi</taxon>
        <taxon>Fungi incertae sedis</taxon>
        <taxon>Mucoromycota</taxon>
        <taxon>Mucoromycotina</taxon>
        <taxon>Mucoromycetes</taxon>
        <taxon>Mucorales</taxon>
        <taxon>Mucorineae</taxon>
        <taxon>Rhizopodaceae</taxon>
        <taxon>Rhizopus</taxon>
    </lineage>
</organism>
<protein>
    <submittedName>
        <fullName evidence="2">Uncharacterized protein</fullName>
    </submittedName>
</protein>
<gene>
    <name evidence="2" type="ORF">G6F64_015325</name>
</gene>
<accession>A0A9P6WRR8</accession>
<dbReference type="AlphaFoldDB" id="A0A9P6WRR8"/>
<name>A0A9P6WRR8_RHIOR</name>
<reference evidence="2" key="1">
    <citation type="journal article" date="2020" name="Microb. Genom.">
        <title>Genetic diversity of clinical and environmental Mucorales isolates obtained from an investigation of mucormycosis cases among solid organ transplant recipients.</title>
        <authorList>
            <person name="Nguyen M.H."/>
            <person name="Kaul D."/>
            <person name="Muto C."/>
            <person name="Cheng S.J."/>
            <person name="Richter R.A."/>
            <person name="Bruno V.M."/>
            <person name="Liu G."/>
            <person name="Beyhan S."/>
            <person name="Sundermann A.J."/>
            <person name="Mounaud S."/>
            <person name="Pasculle A.W."/>
            <person name="Nierman W.C."/>
            <person name="Driscoll E."/>
            <person name="Cumbie R."/>
            <person name="Clancy C.J."/>
            <person name="Dupont C.L."/>
        </authorList>
    </citation>
    <scope>NUCLEOTIDE SEQUENCE</scope>
    <source>
        <strain evidence="2">GL11</strain>
    </source>
</reference>
<evidence type="ECO:0000313" key="2">
    <source>
        <dbReference type="EMBL" id="KAG1273569.1"/>
    </source>
</evidence>
<evidence type="ECO:0000313" key="3">
    <source>
        <dbReference type="Proteomes" id="UP000716291"/>
    </source>
</evidence>
<feature type="region of interest" description="Disordered" evidence="1">
    <location>
        <begin position="1"/>
        <end position="78"/>
    </location>
</feature>
<dbReference type="Proteomes" id="UP000716291">
    <property type="component" value="Unassembled WGS sequence"/>
</dbReference>
<sequence>MAAAAADVRGPVQEDLQQGRLAGDGRVLRECGRPEPAGQDPGADAERDGGHPGAHAAAVRGPAEGLGSDRQRAGKEVR</sequence>
<keyword evidence="3" id="KW-1185">Reference proteome</keyword>
<evidence type="ECO:0000256" key="1">
    <source>
        <dbReference type="SAM" id="MobiDB-lite"/>
    </source>
</evidence>
<dbReference type="EMBL" id="JAANQT010012742">
    <property type="protein sequence ID" value="KAG1273569.1"/>
    <property type="molecule type" value="Genomic_DNA"/>
</dbReference>
<feature type="compositionally biased region" description="Basic and acidic residues" evidence="1">
    <location>
        <begin position="67"/>
        <end position="78"/>
    </location>
</feature>